<dbReference type="VEuPathDB" id="FungiDB:H310_02970"/>
<dbReference type="RefSeq" id="XP_008864904.1">
    <property type="nucleotide sequence ID" value="XM_008866682.1"/>
</dbReference>
<dbReference type="RefSeq" id="XP_008864907.1">
    <property type="nucleotide sequence ID" value="XM_008866685.1"/>
</dbReference>
<dbReference type="eggNOG" id="ENOG502S2K1">
    <property type="taxonomic scope" value="Eukaryota"/>
</dbReference>
<organism evidence="1">
    <name type="scientific">Aphanomyces invadans</name>
    <dbReference type="NCBI Taxonomy" id="157072"/>
    <lineage>
        <taxon>Eukaryota</taxon>
        <taxon>Sar</taxon>
        <taxon>Stramenopiles</taxon>
        <taxon>Oomycota</taxon>
        <taxon>Saprolegniomycetes</taxon>
        <taxon>Saprolegniales</taxon>
        <taxon>Verrucalvaceae</taxon>
        <taxon>Aphanomyces</taxon>
    </lineage>
</organism>
<reference evidence="1" key="1">
    <citation type="submission" date="2013-12" db="EMBL/GenBank/DDBJ databases">
        <title>The Genome Sequence of Aphanomyces invadans NJM9701.</title>
        <authorList>
            <consortium name="The Broad Institute Genomics Platform"/>
            <person name="Russ C."/>
            <person name="Tyler B."/>
            <person name="van West P."/>
            <person name="Dieguez-Uribeondo J."/>
            <person name="Young S.K."/>
            <person name="Zeng Q."/>
            <person name="Gargeya S."/>
            <person name="Fitzgerald M."/>
            <person name="Abouelleil A."/>
            <person name="Alvarado L."/>
            <person name="Chapman S.B."/>
            <person name="Gainer-Dewar J."/>
            <person name="Goldberg J."/>
            <person name="Griggs A."/>
            <person name="Gujja S."/>
            <person name="Hansen M."/>
            <person name="Howarth C."/>
            <person name="Imamovic A."/>
            <person name="Ireland A."/>
            <person name="Larimer J."/>
            <person name="McCowan C."/>
            <person name="Murphy C."/>
            <person name="Pearson M."/>
            <person name="Poon T.W."/>
            <person name="Priest M."/>
            <person name="Roberts A."/>
            <person name="Saif S."/>
            <person name="Shea T."/>
            <person name="Sykes S."/>
            <person name="Wortman J."/>
            <person name="Nusbaum C."/>
            <person name="Birren B."/>
        </authorList>
    </citation>
    <scope>NUCLEOTIDE SEQUENCE [LARGE SCALE GENOMIC DNA]</scope>
    <source>
        <strain evidence="1">NJM9701</strain>
    </source>
</reference>
<accession>A0A024UKW3</accession>
<proteinExistence type="predicted"/>
<sequence length="422" mass="46312">MPTTSTSDFVDVSSDCRRSMGLTAGAIALLGFGEACLRCRRPVPLGLACRFAVFNLVPSFVWKSIDMSVIFKSAKVSLAEAVDASVLSETLRSFRYIVASSSVLYHFVHLRDSRASSEKVVRLTTSTSRLTPHSVQAHGDHFAIVEIERATPNVTQLDMQQWCLHQLDATRSDVFLVEADLSSVTCAAQATAILEKVRHVIAPFRGPRAFMRRMEAVVVLLASPSTAPEMLVDRDWDISVNSASIVSTHLLDMLEASCSRTSNPSPDDADNDAIEKPALDHPVIIHTESMDQYQALAHGLLQAQRIPLRYREGDRASTDPAAVHVIAFQKASSAVERMHVLMDLDVDPANICVVTDVALHDVAPSVHVLDVSQLYDDALRAIRSQLRCGMTCDEVQDGLRLRYGPVNSITAPGFRRDKYSAL</sequence>
<dbReference type="EMBL" id="KI913955">
    <property type="protein sequence ID" value="ETW06831.1"/>
    <property type="molecule type" value="Genomic_DNA"/>
</dbReference>
<dbReference type="RefSeq" id="XP_008864905.1">
    <property type="nucleotide sequence ID" value="XM_008866683.1"/>
</dbReference>
<gene>
    <name evidence="1" type="ORF">H310_02970</name>
</gene>
<dbReference type="GeneID" id="20080020"/>
<dbReference type="EMBL" id="KI913955">
    <property type="protein sequence ID" value="ETW06830.1"/>
    <property type="molecule type" value="Genomic_DNA"/>
</dbReference>
<dbReference type="EMBL" id="KI913955">
    <property type="protein sequence ID" value="ETW06829.1"/>
    <property type="molecule type" value="Genomic_DNA"/>
</dbReference>
<dbReference type="AlphaFoldDB" id="A0A024UKW3"/>
<protein>
    <submittedName>
        <fullName evidence="1">Uncharacterized protein</fullName>
    </submittedName>
</protein>
<dbReference type="EMBL" id="KI913955">
    <property type="protein sequence ID" value="ETW06832.1"/>
    <property type="molecule type" value="Genomic_DNA"/>
</dbReference>
<dbReference type="RefSeq" id="XP_008864906.1">
    <property type="nucleotide sequence ID" value="XM_008866684.1"/>
</dbReference>
<evidence type="ECO:0000313" key="1">
    <source>
        <dbReference type="EMBL" id="ETW06830.1"/>
    </source>
</evidence>
<name>A0A024UKW3_9STRA</name>